<organism evidence="10 11">
    <name type="scientific">Pseudonocardia hispaniensis</name>
    <dbReference type="NCBI Taxonomy" id="904933"/>
    <lineage>
        <taxon>Bacteria</taxon>
        <taxon>Bacillati</taxon>
        <taxon>Actinomycetota</taxon>
        <taxon>Actinomycetes</taxon>
        <taxon>Pseudonocardiales</taxon>
        <taxon>Pseudonocardiaceae</taxon>
        <taxon>Pseudonocardia</taxon>
    </lineage>
</organism>
<feature type="transmembrane region" description="Helical" evidence="9">
    <location>
        <begin position="139"/>
        <end position="157"/>
    </location>
</feature>
<comment type="subcellular location">
    <subcellularLocation>
        <location evidence="1">Cell membrane</location>
        <topology evidence="1">Multi-pass membrane protein</topology>
    </subcellularLocation>
</comment>
<reference evidence="11" key="1">
    <citation type="journal article" date="2019" name="Int. J. Syst. Evol. Microbiol.">
        <title>The Global Catalogue of Microorganisms (GCM) 10K type strain sequencing project: providing services to taxonomists for standard genome sequencing and annotation.</title>
        <authorList>
            <consortium name="The Broad Institute Genomics Platform"/>
            <consortium name="The Broad Institute Genome Sequencing Center for Infectious Disease"/>
            <person name="Wu L."/>
            <person name="Ma J."/>
        </authorList>
    </citation>
    <scope>NUCLEOTIDE SEQUENCE [LARGE SCALE GENOMIC DNA]</scope>
    <source>
        <strain evidence="11">CCM 8391</strain>
    </source>
</reference>
<feature type="region of interest" description="Disordered" evidence="8">
    <location>
        <begin position="1"/>
        <end position="20"/>
    </location>
</feature>
<comment type="caution">
    <text evidence="10">The sequence shown here is derived from an EMBL/GenBank/DDBJ whole genome shotgun (WGS) entry which is preliminary data.</text>
</comment>
<keyword evidence="3" id="KW-0813">Transport</keyword>
<evidence type="ECO:0000256" key="2">
    <source>
        <dbReference type="ARBA" id="ARBA00007935"/>
    </source>
</evidence>
<feature type="transmembrane region" description="Helical" evidence="9">
    <location>
        <begin position="326"/>
        <end position="345"/>
    </location>
</feature>
<gene>
    <name evidence="10" type="ORF">ACFQE5_19190</name>
</gene>
<protein>
    <submittedName>
        <fullName evidence="10">FecCD family ABC transporter permease</fullName>
    </submittedName>
</protein>
<feature type="transmembrane region" description="Helical" evidence="9">
    <location>
        <begin position="83"/>
        <end position="101"/>
    </location>
</feature>
<dbReference type="PANTHER" id="PTHR30472:SF37">
    <property type="entry name" value="FE(3+) DICITRATE TRANSPORT SYSTEM PERMEASE PROTEIN FECD-RELATED"/>
    <property type="match status" value="1"/>
</dbReference>
<feature type="transmembrane region" description="Helical" evidence="9">
    <location>
        <begin position="257"/>
        <end position="282"/>
    </location>
</feature>
<feature type="transmembrane region" description="Helical" evidence="9">
    <location>
        <begin position="208"/>
        <end position="236"/>
    </location>
</feature>
<dbReference type="InterPro" id="IPR000522">
    <property type="entry name" value="ABC_transptr_permease_BtuC"/>
</dbReference>
<keyword evidence="4" id="KW-1003">Cell membrane</keyword>
<name>A0ABW1J645_9PSEU</name>
<proteinExistence type="inferred from homology"/>
<dbReference type="InterPro" id="IPR037294">
    <property type="entry name" value="ABC_BtuC-like"/>
</dbReference>
<evidence type="ECO:0000256" key="6">
    <source>
        <dbReference type="ARBA" id="ARBA00022989"/>
    </source>
</evidence>
<accession>A0ABW1J645</accession>
<feature type="transmembrane region" description="Helical" evidence="9">
    <location>
        <begin position="30"/>
        <end position="50"/>
    </location>
</feature>
<keyword evidence="5 9" id="KW-0812">Transmembrane</keyword>
<evidence type="ECO:0000256" key="4">
    <source>
        <dbReference type="ARBA" id="ARBA00022475"/>
    </source>
</evidence>
<evidence type="ECO:0000256" key="7">
    <source>
        <dbReference type="ARBA" id="ARBA00023136"/>
    </source>
</evidence>
<dbReference type="Pfam" id="PF01032">
    <property type="entry name" value="FecCD"/>
    <property type="match status" value="1"/>
</dbReference>
<keyword evidence="11" id="KW-1185">Reference proteome</keyword>
<evidence type="ECO:0000256" key="8">
    <source>
        <dbReference type="SAM" id="MobiDB-lite"/>
    </source>
</evidence>
<comment type="similarity">
    <text evidence="2">Belongs to the binding-protein-dependent transport system permease family. FecCD subfamily.</text>
</comment>
<dbReference type="EMBL" id="JBHSQW010000039">
    <property type="protein sequence ID" value="MFC5996333.1"/>
    <property type="molecule type" value="Genomic_DNA"/>
</dbReference>
<evidence type="ECO:0000313" key="10">
    <source>
        <dbReference type="EMBL" id="MFC5996333.1"/>
    </source>
</evidence>
<evidence type="ECO:0000256" key="1">
    <source>
        <dbReference type="ARBA" id="ARBA00004651"/>
    </source>
</evidence>
<evidence type="ECO:0000256" key="3">
    <source>
        <dbReference type="ARBA" id="ARBA00022448"/>
    </source>
</evidence>
<evidence type="ECO:0000313" key="11">
    <source>
        <dbReference type="Proteomes" id="UP001596302"/>
    </source>
</evidence>
<keyword evidence="7 9" id="KW-0472">Membrane</keyword>
<dbReference type="Gene3D" id="1.10.3470.10">
    <property type="entry name" value="ABC transporter involved in vitamin B12 uptake, BtuC"/>
    <property type="match status" value="1"/>
</dbReference>
<sequence length="352" mass="34593">MTDVVDRAAQAQQPRAAPVTGGRERWFRPLVGVAALTGAAAGLVVASLSLGQPLVVPARLPSVLAADGGLEHVVVTELRAPRLLLAVLAGAGLGVAGLLLQESLRNPLAVPELLGTSSGAAAAVAVTVGFGLTVPGAPLLPALVGAAIGTLLTVLAVRGAVGPAAVLLIGAGVSAALQAMMLAALSMADSREQGVLVRYLLGSLSGTTWSTVAATLPGLLLGLPLAVLALPALGLLRLGGEAASVLGLRPGAARLGVLAIACLITAAVVGPCGPVAWVGFFAPQLAARVAPRVGLAARLAACAGLGAMVVGAADLAARTVLYPVELPVGGLTAVVAVLLGGVLLLRRRAVRR</sequence>
<feature type="transmembrane region" description="Helical" evidence="9">
    <location>
        <begin position="113"/>
        <end position="133"/>
    </location>
</feature>
<dbReference type="RefSeq" id="WP_379586922.1">
    <property type="nucleotide sequence ID" value="NZ_JBHSQW010000039.1"/>
</dbReference>
<dbReference type="SUPFAM" id="SSF81345">
    <property type="entry name" value="ABC transporter involved in vitamin B12 uptake, BtuC"/>
    <property type="match status" value="1"/>
</dbReference>
<dbReference type="PANTHER" id="PTHR30472">
    <property type="entry name" value="FERRIC ENTEROBACTIN TRANSPORT SYSTEM PERMEASE PROTEIN"/>
    <property type="match status" value="1"/>
</dbReference>
<keyword evidence="6 9" id="KW-1133">Transmembrane helix</keyword>
<feature type="compositionally biased region" description="Low complexity" evidence="8">
    <location>
        <begin position="7"/>
        <end position="19"/>
    </location>
</feature>
<evidence type="ECO:0000256" key="9">
    <source>
        <dbReference type="SAM" id="Phobius"/>
    </source>
</evidence>
<evidence type="ECO:0000256" key="5">
    <source>
        <dbReference type="ARBA" id="ARBA00022692"/>
    </source>
</evidence>
<dbReference type="Proteomes" id="UP001596302">
    <property type="component" value="Unassembled WGS sequence"/>
</dbReference>
<feature type="transmembrane region" description="Helical" evidence="9">
    <location>
        <begin position="164"/>
        <end position="188"/>
    </location>
</feature>